<dbReference type="AlphaFoldDB" id="A0A4R3J5R5"/>
<name>A0A4R3J5R5_9FIRM</name>
<dbReference type="InterPro" id="IPR027417">
    <property type="entry name" value="P-loop_NTPase"/>
</dbReference>
<proteinExistence type="predicted"/>
<gene>
    <name evidence="1" type="ORF">EDD74_14523</name>
</gene>
<accession>A0A4R3J5R5</accession>
<dbReference type="EMBL" id="SLZV01000045">
    <property type="protein sequence ID" value="TCS60183.1"/>
    <property type="molecule type" value="Genomic_DNA"/>
</dbReference>
<sequence length="510" mass="58649">IFVPSSITYVNSMEVSYIPIAKARGFTTHWIKNLEADNYRAAVFLNESERDWKSVYQSATKQVKEPHAITGFPLKASLLAAGNAFHFSSLEDDYGDYLGDSKCGGNILFDEFTRSDIRVNGSAVLFGKQRFGKSTLMKKRMKSRALRGDFVRIFDITGENSELVKRLGGRVLNMDGTDGIINFLEIFRAGDTEHTSFARHMSKLKTSYQFINPQADIQEIVSFQEIVQELYRRFQLLPGEGKQITGLSAKTYPRLQDLLELIEETTEELSRQEYQTLKKVLVEERLLNLEKNRKQIKMLIETYGYMFNGWTSIDKMSDIKVVSYNLTQIKDLSPEIFDLQLFNLLSLSWDDAITNGSVMKKLWEEKKIALKDVVHFILYIDESHRWVNANKLFALELLGIYLREAPKYFGAIWLASQSIRDYVPEGSTVESIDKLKSIFELAQYKFIFHQDSNTLPIIERVFENVLTFSQKEQIPRLQRGETILCISGDQNIEFNVYLSSEEERLFAGGA</sequence>
<evidence type="ECO:0008006" key="3">
    <source>
        <dbReference type="Google" id="ProtNLM"/>
    </source>
</evidence>
<evidence type="ECO:0000313" key="1">
    <source>
        <dbReference type="EMBL" id="TCS60183.1"/>
    </source>
</evidence>
<dbReference type="Gene3D" id="3.40.50.300">
    <property type="entry name" value="P-loop containing nucleotide triphosphate hydrolases"/>
    <property type="match status" value="2"/>
</dbReference>
<dbReference type="SUPFAM" id="SSF52540">
    <property type="entry name" value="P-loop containing nucleoside triphosphate hydrolases"/>
    <property type="match status" value="1"/>
</dbReference>
<dbReference type="Proteomes" id="UP000294613">
    <property type="component" value="Unassembled WGS sequence"/>
</dbReference>
<organism evidence="1 2">
    <name type="scientific">Faecalimonas umbilicata</name>
    <dbReference type="NCBI Taxonomy" id="1912855"/>
    <lineage>
        <taxon>Bacteria</taxon>
        <taxon>Bacillati</taxon>
        <taxon>Bacillota</taxon>
        <taxon>Clostridia</taxon>
        <taxon>Lachnospirales</taxon>
        <taxon>Lachnospiraceae</taxon>
        <taxon>Faecalimonas</taxon>
    </lineage>
</organism>
<comment type="caution">
    <text evidence="1">The sequence shown here is derived from an EMBL/GenBank/DDBJ whole genome shotgun (WGS) entry which is preliminary data.</text>
</comment>
<protein>
    <recommendedName>
        <fullName evidence="3">TraG P-loop domain-containing protein</fullName>
    </recommendedName>
</protein>
<feature type="non-terminal residue" evidence="1">
    <location>
        <position position="1"/>
    </location>
</feature>
<reference evidence="1 2" key="1">
    <citation type="submission" date="2019-03" db="EMBL/GenBank/DDBJ databases">
        <title>Genomic Encyclopedia of Type Strains, Phase IV (KMG-IV): sequencing the most valuable type-strain genomes for metagenomic binning, comparative biology and taxonomic classification.</title>
        <authorList>
            <person name="Goeker M."/>
        </authorList>
    </citation>
    <scope>NUCLEOTIDE SEQUENCE [LARGE SCALE GENOMIC DNA]</scope>
    <source>
        <strain evidence="1 2">DSM 103426</strain>
    </source>
</reference>
<dbReference type="RefSeq" id="WP_165919069.1">
    <property type="nucleotide sequence ID" value="NZ_SLZV01000045.1"/>
</dbReference>
<evidence type="ECO:0000313" key="2">
    <source>
        <dbReference type="Proteomes" id="UP000294613"/>
    </source>
</evidence>